<organism evidence="23 24">
    <name type="scientific">Geomesophilobacter sediminis</name>
    <dbReference type="NCBI Taxonomy" id="2798584"/>
    <lineage>
        <taxon>Bacteria</taxon>
        <taxon>Pseudomonadati</taxon>
        <taxon>Thermodesulfobacteriota</taxon>
        <taxon>Desulfuromonadia</taxon>
        <taxon>Geobacterales</taxon>
        <taxon>Geobacteraceae</taxon>
        <taxon>Geomesophilobacter</taxon>
    </lineage>
</organism>
<keyword evidence="13" id="KW-0239">DNA-directed DNA polymerase</keyword>
<proteinExistence type="predicted"/>
<reference evidence="23" key="1">
    <citation type="submission" date="2020-12" db="EMBL/GenBank/DDBJ databases">
        <title>Geomonas sp. Red875, isolated from river sediment.</title>
        <authorList>
            <person name="Xu Z."/>
            <person name="Zhang Z."/>
            <person name="Masuda Y."/>
            <person name="Itoh H."/>
            <person name="Senoo K."/>
        </authorList>
    </citation>
    <scope>NUCLEOTIDE SEQUENCE</scope>
    <source>
        <strain evidence="23">Red875</strain>
    </source>
</reference>
<keyword evidence="9" id="KW-0227">DNA damage</keyword>
<protein>
    <recommendedName>
        <fullName evidence="2">DNA ligase (ATP)</fullName>
        <ecNumber evidence="2">6.5.1.1</ecNumber>
    </recommendedName>
    <alternativeName>
        <fullName evidence="19">NHEJ DNA polymerase</fullName>
    </alternativeName>
</protein>
<sequence>MSPSNNRPPLEEYRRKRDFNRTPEPSGSAPATGDIFVVQKHAASHLHYDFRLRLHGALKSWAVPKGPSLDPSQHRLADQTEDHPLEYAEFEGVIPEGNYGAGTVLIWDTGTWEPLDGGKRDYYGGRLRFVLHGNRLRGTWLLIRQDEKKWLLIKEEDEFAATEDALAQETSVVSGRTLEEIAADRDRLWSSERGEEKPEGFGHPLGESFPDYIAPQAATLVDRVPEGGEWLHEIKYDGFRMVCRIDKQGRGIRFFTRKGYDFTDRLHLLARAAARLPVTRAWLDGEIVVFTPEGKTDFHALQNAFRNGNDRGIVYLVFDLMNYEGYDLRSVPLAERKALLADLIPQMDEIRYVDHVVGSGEAFFRAACERKLEGVLSKQVEAEYVSGRSRRWLKVKCAQRQEFVVGGYTESGVGRPFGSLLAGYYDRGGNLVFAGKIKTGYSAGSSEALIKVLRRYEQPDPSFVNPPSGVEYRNPHWLRPELVAEVAFTEISGTGLLRHASFKGLREDKDAREVVLEIPEPTGAEGATPSTASTAARVPPAAAASPPAAPPARLSFGAREPREQPVYPHERIMREEIINHYALVADRMLPHIKDRPLTLITCRTNIYACKFSKHATNFPAPVKAIDAGHEEKYLAVDSKEGLLTLARMGVVEVHAWQSRYSDLEHPDRLLFDLDPPESDGFPWDRVAEAALRLRIHLQGYGLESFLQTTGGKGYYVVVPLAPAAPWKEVTGFARRISAEMQEKFRSRLTAKLAKEERGERIYLDWMRNGRGANAAEPFSLRARPGAPVAVPITWEELVDGVTPGAFHLRGLKERLIHLERDPWEGYFTLRQFLPPLRAR</sequence>
<keyword evidence="3 23" id="KW-0436">Ligase</keyword>
<keyword evidence="6" id="KW-0540">Nuclease</keyword>
<feature type="region of interest" description="Disordered" evidence="21">
    <location>
        <begin position="519"/>
        <end position="561"/>
    </location>
</feature>
<dbReference type="NCBIfam" id="TIGR02776">
    <property type="entry name" value="NHEJ_ligase_prk"/>
    <property type="match status" value="1"/>
</dbReference>
<evidence type="ECO:0000256" key="11">
    <source>
        <dbReference type="ARBA" id="ARBA00022839"/>
    </source>
</evidence>
<evidence type="ECO:0000256" key="20">
    <source>
        <dbReference type="ARBA" id="ARBA00034003"/>
    </source>
</evidence>
<dbReference type="InterPro" id="IPR014143">
    <property type="entry name" value="NHEJ_ligase_prk"/>
</dbReference>
<evidence type="ECO:0000256" key="15">
    <source>
        <dbReference type="ARBA" id="ARBA00023172"/>
    </source>
</evidence>
<feature type="compositionally biased region" description="Low complexity" evidence="21">
    <location>
        <begin position="527"/>
        <end position="546"/>
    </location>
</feature>
<evidence type="ECO:0000256" key="17">
    <source>
        <dbReference type="ARBA" id="ARBA00023211"/>
    </source>
</evidence>
<keyword evidence="14" id="KW-0238">DNA-binding</keyword>
<evidence type="ECO:0000256" key="3">
    <source>
        <dbReference type="ARBA" id="ARBA00022598"/>
    </source>
</evidence>
<dbReference type="NCBIfam" id="TIGR02777">
    <property type="entry name" value="LigD_PE_dom"/>
    <property type="match status" value="1"/>
</dbReference>
<dbReference type="InterPro" id="IPR012340">
    <property type="entry name" value="NA-bd_OB-fold"/>
</dbReference>
<evidence type="ECO:0000256" key="13">
    <source>
        <dbReference type="ARBA" id="ARBA00022932"/>
    </source>
</evidence>
<feature type="region of interest" description="Disordered" evidence="21">
    <location>
        <begin position="1"/>
        <end position="32"/>
    </location>
</feature>
<dbReference type="EC" id="6.5.1.1" evidence="2"/>
<dbReference type="Gene3D" id="3.30.1490.70">
    <property type="match status" value="1"/>
</dbReference>
<dbReference type="GO" id="GO:0005524">
    <property type="term" value="F:ATP binding"/>
    <property type="evidence" value="ECO:0007669"/>
    <property type="project" value="UniProtKB-KW"/>
</dbReference>
<keyword evidence="24" id="KW-1185">Reference proteome</keyword>
<comment type="catalytic activity">
    <reaction evidence="20">
        <text>ATP + (deoxyribonucleotide)n-3'-hydroxyl + 5'-phospho-(deoxyribonucleotide)m = (deoxyribonucleotide)n+m + AMP + diphosphate.</text>
        <dbReference type="EC" id="6.5.1.1"/>
    </reaction>
</comment>
<dbReference type="Pfam" id="PF01068">
    <property type="entry name" value="DNA_ligase_A_M"/>
    <property type="match status" value="1"/>
</dbReference>
<keyword evidence="10" id="KW-0378">Hydrolase</keyword>
<dbReference type="InterPro" id="IPR014145">
    <property type="entry name" value="LigD_pol_dom"/>
</dbReference>
<evidence type="ECO:0000313" key="24">
    <source>
        <dbReference type="Proteomes" id="UP000636888"/>
    </source>
</evidence>
<keyword evidence="12" id="KW-0067">ATP-binding</keyword>
<dbReference type="GO" id="GO:0003910">
    <property type="term" value="F:DNA ligase (ATP) activity"/>
    <property type="evidence" value="ECO:0007669"/>
    <property type="project" value="UniProtKB-EC"/>
</dbReference>
<evidence type="ECO:0000256" key="19">
    <source>
        <dbReference type="ARBA" id="ARBA00029943"/>
    </source>
</evidence>
<dbReference type="Gene3D" id="2.40.50.140">
    <property type="entry name" value="Nucleic acid-binding proteins"/>
    <property type="match status" value="1"/>
</dbReference>
<keyword evidence="8" id="KW-0547">Nucleotide-binding</keyword>
<evidence type="ECO:0000256" key="21">
    <source>
        <dbReference type="SAM" id="MobiDB-lite"/>
    </source>
</evidence>
<keyword evidence="11" id="KW-0269">Exonuclease</keyword>
<evidence type="ECO:0000256" key="10">
    <source>
        <dbReference type="ARBA" id="ARBA00022801"/>
    </source>
</evidence>
<evidence type="ECO:0000256" key="6">
    <source>
        <dbReference type="ARBA" id="ARBA00022722"/>
    </source>
</evidence>
<evidence type="ECO:0000256" key="18">
    <source>
        <dbReference type="ARBA" id="ARBA00023268"/>
    </source>
</evidence>
<keyword evidence="16" id="KW-0234">DNA repair</keyword>
<name>A0A8J7M2G6_9BACT</name>
<dbReference type="NCBIfam" id="TIGR02778">
    <property type="entry name" value="ligD_pol"/>
    <property type="match status" value="1"/>
</dbReference>
<dbReference type="Pfam" id="PF04679">
    <property type="entry name" value="DNA_ligase_A_C"/>
    <property type="match status" value="1"/>
</dbReference>
<dbReference type="NCBIfam" id="TIGR02779">
    <property type="entry name" value="NHEJ_ligase_lig"/>
    <property type="match status" value="1"/>
</dbReference>
<evidence type="ECO:0000259" key="22">
    <source>
        <dbReference type="PROSITE" id="PS50160"/>
    </source>
</evidence>
<gene>
    <name evidence="23" type="primary">ligD</name>
    <name evidence="23" type="ORF">JFN93_22135</name>
</gene>
<keyword evidence="4" id="KW-0808">Transferase</keyword>
<dbReference type="PANTHER" id="PTHR42705">
    <property type="entry name" value="BIFUNCTIONAL NON-HOMOLOGOUS END JOINING PROTEIN LIGD"/>
    <property type="match status" value="1"/>
</dbReference>
<dbReference type="AlphaFoldDB" id="A0A8J7M2G6"/>
<keyword evidence="15" id="KW-0233">DNA recombination</keyword>
<evidence type="ECO:0000256" key="8">
    <source>
        <dbReference type="ARBA" id="ARBA00022741"/>
    </source>
</evidence>
<evidence type="ECO:0000256" key="9">
    <source>
        <dbReference type="ARBA" id="ARBA00022763"/>
    </source>
</evidence>
<dbReference type="InterPro" id="IPR014146">
    <property type="entry name" value="LigD_ligase_dom"/>
</dbReference>
<comment type="caution">
    <text evidence="23">The sequence shown here is derived from an EMBL/GenBank/DDBJ whole genome shotgun (WGS) entry which is preliminary data.</text>
</comment>
<evidence type="ECO:0000256" key="7">
    <source>
        <dbReference type="ARBA" id="ARBA00022723"/>
    </source>
</evidence>
<dbReference type="SUPFAM" id="SSF56091">
    <property type="entry name" value="DNA ligase/mRNA capping enzyme, catalytic domain"/>
    <property type="match status" value="1"/>
</dbReference>
<dbReference type="PROSITE" id="PS50160">
    <property type="entry name" value="DNA_LIGASE_A3"/>
    <property type="match status" value="1"/>
</dbReference>
<keyword evidence="7" id="KW-0479">Metal-binding</keyword>
<evidence type="ECO:0000256" key="5">
    <source>
        <dbReference type="ARBA" id="ARBA00022695"/>
    </source>
</evidence>
<dbReference type="Gene3D" id="3.90.920.10">
    <property type="entry name" value="DNA primase, PRIM domain"/>
    <property type="match status" value="1"/>
</dbReference>
<dbReference type="SUPFAM" id="SSF50249">
    <property type="entry name" value="Nucleic acid-binding proteins"/>
    <property type="match status" value="1"/>
</dbReference>
<accession>A0A8J7M2G6</accession>
<evidence type="ECO:0000256" key="12">
    <source>
        <dbReference type="ARBA" id="ARBA00022840"/>
    </source>
</evidence>
<dbReference type="GO" id="GO:0003677">
    <property type="term" value="F:DNA binding"/>
    <property type="evidence" value="ECO:0007669"/>
    <property type="project" value="UniProtKB-KW"/>
</dbReference>
<dbReference type="EMBL" id="JAEMHM010000023">
    <property type="protein sequence ID" value="MBJ6727422.1"/>
    <property type="molecule type" value="Genomic_DNA"/>
</dbReference>
<comment type="cofactor">
    <cofactor evidence="1">
        <name>Mn(2+)</name>
        <dbReference type="ChEBI" id="CHEBI:29035"/>
    </cofactor>
</comment>
<dbReference type="PANTHER" id="PTHR42705:SF2">
    <property type="entry name" value="BIFUNCTIONAL NON-HOMOLOGOUS END JOINING PROTEIN LIGD"/>
    <property type="match status" value="1"/>
</dbReference>
<dbReference type="Gene3D" id="3.30.470.30">
    <property type="entry name" value="DNA ligase/mRNA capping enzyme"/>
    <property type="match status" value="1"/>
</dbReference>
<dbReference type="Proteomes" id="UP000636888">
    <property type="component" value="Unassembled WGS sequence"/>
</dbReference>
<dbReference type="InterPro" id="IPR014144">
    <property type="entry name" value="LigD_PE_domain"/>
</dbReference>
<keyword evidence="18" id="KW-0511">Multifunctional enzyme</keyword>
<dbReference type="GO" id="GO:0004527">
    <property type="term" value="F:exonuclease activity"/>
    <property type="evidence" value="ECO:0007669"/>
    <property type="project" value="UniProtKB-KW"/>
</dbReference>
<dbReference type="GO" id="GO:0003887">
    <property type="term" value="F:DNA-directed DNA polymerase activity"/>
    <property type="evidence" value="ECO:0007669"/>
    <property type="project" value="UniProtKB-KW"/>
</dbReference>
<evidence type="ECO:0000256" key="4">
    <source>
        <dbReference type="ARBA" id="ARBA00022679"/>
    </source>
</evidence>
<evidence type="ECO:0000256" key="2">
    <source>
        <dbReference type="ARBA" id="ARBA00012727"/>
    </source>
</evidence>
<dbReference type="GO" id="GO:0006310">
    <property type="term" value="P:DNA recombination"/>
    <property type="evidence" value="ECO:0007669"/>
    <property type="project" value="UniProtKB-KW"/>
</dbReference>
<dbReference type="InterPro" id="IPR012309">
    <property type="entry name" value="DNA_ligase_ATP-dep_C"/>
</dbReference>
<dbReference type="InterPro" id="IPR016059">
    <property type="entry name" value="DNA_ligase_ATP-dep_CS"/>
</dbReference>
<keyword evidence="17" id="KW-0464">Manganese</keyword>
<evidence type="ECO:0000256" key="14">
    <source>
        <dbReference type="ARBA" id="ARBA00023125"/>
    </source>
</evidence>
<dbReference type="Pfam" id="PF21686">
    <property type="entry name" value="LigD_Prim-Pol"/>
    <property type="match status" value="1"/>
</dbReference>
<evidence type="ECO:0000256" key="1">
    <source>
        <dbReference type="ARBA" id="ARBA00001936"/>
    </source>
</evidence>
<dbReference type="InterPro" id="IPR012310">
    <property type="entry name" value="DNA_ligase_ATP-dep_cent"/>
</dbReference>
<feature type="domain" description="ATP-dependent DNA ligase family profile" evidence="22">
    <location>
        <begin position="315"/>
        <end position="428"/>
    </location>
</feature>
<dbReference type="GO" id="GO:0006281">
    <property type="term" value="P:DNA repair"/>
    <property type="evidence" value="ECO:0007669"/>
    <property type="project" value="UniProtKB-KW"/>
</dbReference>
<dbReference type="GO" id="GO:0046872">
    <property type="term" value="F:metal ion binding"/>
    <property type="evidence" value="ECO:0007669"/>
    <property type="project" value="UniProtKB-KW"/>
</dbReference>
<evidence type="ECO:0000256" key="16">
    <source>
        <dbReference type="ARBA" id="ARBA00023204"/>
    </source>
</evidence>
<dbReference type="Pfam" id="PF13298">
    <property type="entry name" value="LigD_N"/>
    <property type="match status" value="1"/>
</dbReference>
<feature type="compositionally biased region" description="Basic and acidic residues" evidence="21">
    <location>
        <begin position="9"/>
        <end position="21"/>
    </location>
</feature>
<dbReference type="CDD" id="cd07971">
    <property type="entry name" value="OBF_DNA_ligase_LigD"/>
    <property type="match status" value="1"/>
</dbReference>
<keyword evidence="5" id="KW-0548">Nucleotidyltransferase</keyword>
<evidence type="ECO:0000313" key="23">
    <source>
        <dbReference type="EMBL" id="MBJ6727422.1"/>
    </source>
</evidence>
<dbReference type="RefSeq" id="WP_199386562.1">
    <property type="nucleotide sequence ID" value="NZ_JAEMHM010000023.1"/>
</dbReference>
<dbReference type="InterPro" id="IPR052171">
    <property type="entry name" value="NHEJ_LigD"/>
</dbReference>
<dbReference type="PROSITE" id="PS00697">
    <property type="entry name" value="DNA_LIGASE_A1"/>
    <property type="match status" value="1"/>
</dbReference>
<dbReference type="CDD" id="cd07906">
    <property type="entry name" value="Adenylation_DNA_ligase_LigD_LigC"/>
    <property type="match status" value="1"/>
</dbReference>